<evidence type="ECO:0000256" key="6">
    <source>
        <dbReference type="ARBA" id="ARBA00022918"/>
    </source>
</evidence>
<keyword evidence="13" id="KW-1185">Reference proteome</keyword>
<dbReference type="InterPro" id="IPR000477">
    <property type="entry name" value="RT_dom"/>
</dbReference>
<dbReference type="InterPro" id="IPR000123">
    <property type="entry name" value="Reverse_transcriptase_msDNA"/>
</dbReference>
<dbReference type="EMBL" id="JAYWVC010000506">
    <property type="protein sequence ID" value="MED7828799.1"/>
    <property type="molecule type" value="Genomic_DNA"/>
</dbReference>
<reference evidence="12" key="1">
    <citation type="submission" date="2024-01" db="EMBL/GenBank/DDBJ databases">
        <title>First draft genome sequence data of TA4-1, the type strain of Gram-positive actinobacterium Streptomyces chiangmaiensis.</title>
        <authorList>
            <person name="Yasawong M."/>
            <person name="Nantapong N."/>
        </authorList>
    </citation>
    <scope>NUCLEOTIDE SEQUENCE</scope>
    <source>
        <strain evidence="12">TA4-1</strain>
    </source>
</reference>
<evidence type="ECO:0000259" key="11">
    <source>
        <dbReference type="PROSITE" id="PS50878"/>
    </source>
</evidence>
<evidence type="ECO:0000256" key="1">
    <source>
        <dbReference type="ARBA" id="ARBA00012493"/>
    </source>
</evidence>
<evidence type="ECO:0000256" key="10">
    <source>
        <dbReference type="ARBA" id="ARBA00048173"/>
    </source>
</evidence>
<dbReference type="Proteomes" id="UP001333996">
    <property type="component" value="Unassembled WGS sequence"/>
</dbReference>
<dbReference type="NCBIfam" id="TIGR04416">
    <property type="entry name" value="group_II_RT_mat"/>
    <property type="match status" value="1"/>
</dbReference>
<evidence type="ECO:0000313" key="13">
    <source>
        <dbReference type="Proteomes" id="UP001333996"/>
    </source>
</evidence>
<dbReference type="CDD" id="cd01651">
    <property type="entry name" value="RT_G2_intron"/>
    <property type="match status" value="1"/>
</dbReference>
<dbReference type="InterPro" id="IPR043502">
    <property type="entry name" value="DNA/RNA_pol_sf"/>
</dbReference>
<accession>A0ABU7FXZ7</accession>
<feature type="domain" description="Reverse transcriptase" evidence="11">
    <location>
        <begin position="42"/>
        <end position="268"/>
    </location>
</feature>
<protein>
    <recommendedName>
        <fullName evidence="1">RNA-directed DNA polymerase</fullName>
        <ecNumber evidence="1">2.7.7.49</ecNumber>
    </recommendedName>
</protein>
<dbReference type="SUPFAM" id="SSF56672">
    <property type="entry name" value="DNA/RNA polymerases"/>
    <property type="match status" value="1"/>
</dbReference>
<dbReference type="Pfam" id="PF08388">
    <property type="entry name" value="GIIM"/>
    <property type="match status" value="1"/>
</dbReference>
<proteinExistence type="inferred from homology"/>
<dbReference type="EC" id="2.7.7.49" evidence="1"/>
<comment type="catalytic activity">
    <reaction evidence="10">
        <text>DNA(n) + a 2'-deoxyribonucleoside 5'-triphosphate = DNA(n+1) + diphosphate</text>
        <dbReference type="Rhea" id="RHEA:22508"/>
        <dbReference type="Rhea" id="RHEA-COMP:17339"/>
        <dbReference type="Rhea" id="RHEA-COMP:17340"/>
        <dbReference type="ChEBI" id="CHEBI:33019"/>
        <dbReference type="ChEBI" id="CHEBI:61560"/>
        <dbReference type="ChEBI" id="CHEBI:173112"/>
        <dbReference type="EC" id="2.7.7.49"/>
    </reaction>
</comment>
<evidence type="ECO:0000256" key="4">
    <source>
        <dbReference type="ARBA" id="ARBA00022723"/>
    </source>
</evidence>
<dbReference type="GO" id="GO:0003964">
    <property type="term" value="F:RNA-directed DNA polymerase activity"/>
    <property type="evidence" value="ECO:0007669"/>
    <property type="project" value="UniProtKB-KW"/>
</dbReference>
<evidence type="ECO:0000256" key="9">
    <source>
        <dbReference type="ARBA" id="ARBA00034120"/>
    </source>
</evidence>
<keyword evidence="5" id="KW-0460">Magnesium</keyword>
<dbReference type="Pfam" id="PF00078">
    <property type="entry name" value="RVT_1"/>
    <property type="match status" value="1"/>
</dbReference>
<evidence type="ECO:0000256" key="2">
    <source>
        <dbReference type="ARBA" id="ARBA00022679"/>
    </source>
</evidence>
<dbReference type="PANTHER" id="PTHR34047:SF8">
    <property type="entry name" value="PROTEIN YKFC"/>
    <property type="match status" value="1"/>
</dbReference>
<dbReference type="InterPro" id="IPR051083">
    <property type="entry name" value="GrpII_Intron_Splice-Mob/Def"/>
</dbReference>
<dbReference type="InterPro" id="IPR043128">
    <property type="entry name" value="Rev_trsase/Diguanyl_cyclase"/>
</dbReference>
<comment type="similarity">
    <text evidence="9">Belongs to the bacterial reverse transcriptase family.</text>
</comment>
<keyword evidence="3 12" id="KW-0548">Nucleotidyltransferase</keyword>
<dbReference type="PANTHER" id="PTHR34047">
    <property type="entry name" value="NUCLEAR INTRON MATURASE 1, MITOCHONDRIAL-RELATED"/>
    <property type="match status" value="1"/>
</dbReference>
<comment type="function">
    <text evidence="8">Poorly processive, error-prone DNA polymerase involved in untargeted mutagenesis. Copies undamaged DNA at stalled replication forks, which arise in vivo from mismatched or misaligned primer ends. These misaligned primers can be extended by PolIV. Exhibits no 3'-5' exonuclease (proofreading) activity. May be involved in translesional synthesis, in conjunction with the beta clamp from PolIII.</text>
</comment>
<keyword evidence="7" id="KW-0051">Antiviral defense</keyword>
<evidence type="ECO:0000313" key="12">
    <source>
        <dbReference type="EMBL" id="MED7828799.1"/>
    </source>
</evidence>
<keyword evidence="2 12" id="KW-0808">Transferase</keyword>
<evidence type="ECO:0000256" key="8">
    <source>
        <dbReference type="ARBA" id="ARBA00025589"/>
    </source>
</evidence>
<name>A0ABU7FXZ7_9ACTN</name>
<dbReference type="InterPro" id="IPR030931">
    <property type="entry name" value="Group_II_RT_mat"/>
</dbReference>
<dbReference type="PROSITE" id="PS50878">
    <property type="entry name" value="RT_POL"/>
    <property type="match status" value="1"/>
</dbReference>
<sequence>MLSKENLLAALNRVEANRGAPGVDGMTTVELRSWLLVHWPGIRAELDAGTYRPAPVRQVIIPKPGGGERMLGVPRVLDRLIQQAIAQVLVPIFDPEFSGSSFGFRPGRSAHQAVRVARRAVEDGHRWVVDLDLDRFFDRVQHDVLMARVARKVADRRVLRLIRRYLEAGIMVDGIKMPSAEGTPQGSPLSPVLSNIMLDDLDRELFRRGHRFVRYADDVRVFVRSERAAHRVLASVTAVVEQRLKLKVNRDKSKVVPARAATLLGFGFYFARGGKVGIRVDPKAVRRLKERLRELTSRRWSIAMPERIGKINRFTAGWMGYFQLADGSHLFRELDKWLHRRMRQIRWKEWKLPRTRRARLRKLGINEQFSREWGNSSKGYWRIAGSGVLQRALPNAYWDDLGLRMLKPTWQRLRSAG</sequence>
<comment type="caution">
    <text evidence="12">The sequence shown here is derived from an EMBL/GenBank/DDBJ whole genome shotgun (WGS) entry which is preliminary data.</text>
</comment>
<organism evidence="12 13">
    <name type="scientific">Streptomyces chiangmaiensis</name>
    <dbReference type="NCBI Taxonomy" id="766497"/>
    <lineage>
        <taxon>Bacteria</taxon>
        <taxon>Bacillati</taxon>
        <taxon>Actinomycetota</taxon>
        <taxon>Actinomycetes</taxon>
        <taxon>Kitasatosporales</taxon>
        <taxon>Streptomycetaceae</taxon>
        <taxon>Streptomyces</taxon>
    </lineage>
</organism>
<dbReference type="InterPro" id="IPR013597">
    <property type="entry name" value="Mat_intron_G2"/>
</dbReference>
<gene>
    <name evidence="12" type="primary">ltrA</name>
    <name evidence="12" type="ORF">VXC91_45000</name>
</gene>
<evidence type="ECO:0000256" key="5">
    <source>
        <dbReference type="ARBA" id="ARBA00022842"/>
    </source>
</evidence>
<keyword evidence="4" id="KW-0479">Metal-binding</keyword>
<evidence type="ECO:0000256" key="7">
    <source>
        <dbReference type="ARBA" id="ARBA00023118"/>
    </source>
</evidence>
<keyword evidence="6 12" id="KW-0695">RNA-directed DNA polymerase</keyword>
<evidence type="ECO:0000256" key="3">
    <source>
        <dbReference type="ARBA" id="ARBA00022695"/>
    </source>
</evidence>
<dbReference type="PRINTS" id="PR00866">
    <property type="entry name" value="RNADNAPOLMS"/>
</dbReference>
<dbReference type="Gene3D" id="3.30.70.270">
    <property type="match status" value="1"/>
</dbReference>